<accession>A0AAV4BEP7</accession>
<evidence type="ECO:0000313" key="2">
    <source>
        <dbReference type="EMBL" id="GFO18589.1"/>
    </source>
</evidence>
<evidence type="ECO:0000313" key="3">
    <source>
        <dbReference type="Proteomes" id="UP000735302"/>
    </source>
</evidence>
<reference evidence="2 3" key="1">
    <citation type="journal article" date="2021" name="Elife">
        <title>Chloroplast acquisition without the gene transfer in kleptoplastic sea slugs, Plakobranchus ocellatus.</title>
        <authorList>
            <person name="Maeda T."/>
            <person name="Takahashi S."/>
            <person name="Yoshida T."/>
            <person name="Shimamura S."/>
            <person name="Takaki Y."/>
            <person name="Nagai Y."/>
            <person name="Toyoda A."/>
            <person name="Suzuki Y."/>
            <person name="Arimoto A."/>
            <person name="Ishii H."/>
            <person name="Satoh N."/>
            <person name="Nishiyama T."/>
            <person name="Hasebe M."/>
            <person name="Maruyama T."/>
            <person name="Minagawa J."/>
            <person name="Obokata J."/>
            <person name="Shigenobu S."/>
        </authorList>
    </citation>
    <scope>NUCLEOTIDE SEQUENCE [LARGE SCALE GENOMIC DNA]</scope>
</reference>
<dbReference type="AlphaFoldDB" id="A0AAV4BEP7"/>
<organism evidence="2 3">
    <name type="scientific">Plakobranchus ocellatus</name>
    <dbReference type="NCBI Taxonomy" id="259542"/>
    <lineage>
        <taxon>Eukaryota</taxon>
        <taxon>Metazoa</taxon>
        <taxon>Spiralia</taxon>
        <taxon>Lophotrochozoa</taxon>
        <taxon>Mollusca</taxon>
        <taxon>Gastropoda</taxon>
        <taxon>Heterobranchia</taxon>
        <taxon>Euthyneura</taxon>
        <taxon>Panpulmonata</taxon>
        <taxon>Sacoglossa</taxon>
        <taxon>Placobranchoidea</taxon>
        <taxon>Plakobranchidae</taxon>
        <taxon>Plakobranchus</taxon>
    </lineage>
</organism>
<protein>
    <submittedName>
        <fullName evidence="2">Uncharacterized protein</fullName>
    </submittedName>
</protein>
<evidence type="ECO:0000256" key="1">
    <source>
        <dbReference type="SAM" id="MobiDB-lite"/>
    </source>
</evidence>
<comment type="caution">
    <text evidence="2">The sequence shown here is derived from an EMBL/GenBank/DDBJ whole genome shotgun (WGS) entry which is preliminary data.</text>
</comment>
<proteinExistence type="predicted"/>
<keyword evidence="3" id="KW-1185">Reference proteome</keyword>
<sequence length="89" mass="10316">MDYGRWQIFPQNYIVLAKWKNRKSDRPSKHLGKDSGHISLFTENMTVVHSRKIASRIILQLQQKKEAVDPEVQDKKAQIGKKENLAATK</sequence>
<dbReference type="Proteomes" id="UP000735302">
    <property type="component" value="Unassembled WGS sequence"/>
</dbReference>
<gene>
    <name evidence="2" type="ORF">PoB_004509400</name>
</gene>
<feature type="region of interest" description="Disordered" evidence="1">
    <location>
        <begin position="69"/>
        <end position="89"/>
    </location>
</feature>
<dbReference type="EMBL" id="BLXT01004960">
    <property type="protein sequence ID" value="GFO18589.1"/>
    <property type="molecule type" value="Genomic_DNA"/>
</dbReference>
<name>A0AAV4BEP7_9GAST</name>